<dbReference type="InterPro" id="IPR051400">
    <property type="entry name" value="HAD-like_hydrolase"/>
</dbReference>
<dbReference type="Gene3D" id="1.20.120.1600">
    <property type="match status" value="1"/>
</dbReference>
<dbReference type="PANTHER" id="PTHR46470:SF4">
    <property type="entry name" value="5-AMINO-6-(5-PHOSPHO-D-RIBITYLAMINO)URACIL PHOSPHATASE YIGB"/>
    <property type="match status" value="1"/>
</dbReference>
<dbReference type="AlphaFoldDB" id="A0A377HQK8"/>
<dbReference type="EC" id="3.-.-.-" evidence="4"/>
<dbReference type="Proteomes" id="UP000254512">
    <property type="component" value="Unassembled WGS sequence"/>
</dbReference>
<comment type="cofactor">
    <cofactor evidence="1">
        <name>Mg(2+)</name>
        <dbReference type="ChEBI" id="CHEBI:18420"/>
    </cofactor>
</comment>
<accession>A0A377HQK8</accession>
<organism evidence="4 5">
    <name type="scientific">Grimontia hollisae</name>
    <name type="common">Vibrio hollisae</name>
    <dbReference type="NCBI Taxonomy" id="673"/>
    <lineage>
        <taxon>Bacteria</taxon>
        <taxon>Pseudomonadati</taxon>
        <taxon>Pseudomonadota</taxon>
        <taxon>Gammaproteobacteria</taxon>
        <taxon>Vibrionales</taxon>
        <taxon>Vibrionaceae</taxon>
        <taxon>Grimontia</taxon>
    </lineage>
</organism>
<gene>
    <name evidence="4" type="primary">yfnB</name>
    <name evidence="4" type="ORF">NCTC11645_02932</name>
</gene>
<dbReference type="EMBL" id="UGHD01000002">
    <property type="protein sequence ID" value="STO58488.1"/>
    <property type="molecule type" value="Genomic_DNA"/>
</dbReference>
<evidence type="ECO:0000313" key="5">
    <source>
        <dbReference type="Proteomes" id="UP000254512"/>
    </source>
</evidence>
<dbReference type="SFLD" id="SFLDS00003">
    <property type="entry name" value="Haloacid_Dehalogenase"/>
    <property type="match status" value="1"/>
</dbReference>
<dbReference type="SFLD" id="SFLDG01129">
    <property type="entry name" value="C1.5:_HAD__Beta-PGM__Phosphata"/>
    <property type="match status" value="1"/>
</dbReference>
<protein>
    <submittedName>
        <fullName evidence="4">HAD-hydrolase yfnB</fullName>
        <ecNumber evidence="4">3.-.-.-</ecNumber>
    </submittedName>
</protein>
<dbReference type="Pfam" id="PF00702">
    <property type="entry name" value="Hydrolase"/>
    <property type="match status" value="1"/>
</dbReference>
<dbReference type="NCBIfam" id="TIGR01549">
    <property type="entry name" value="HAD-SF-IA-v1"/>
    <property type="match status" value="1"/>
</dbReference>
<name>A0A377HQK8_GRIHO</name>
<evidence type="ECO:0000313" key="4">
    <source>
        <dbReference type="EMBL" id="STO58488.1"/>
    </source>
</evidence>
<dbReference type="SUPFAM" id="SSF56784">
    <property type="entry name" value="HAD-like"/>
    <property type="match status" value="1"/>
</dbReference>
<evidence type="ECO:0000256" key="1">
    <source>
        <dbReference type="ARBA" id="ARBA00001946"/>
    </source>
</evidence>
<dbReference type="InterPro" id="IPR006439">
    <property type="entry name" value="HAD-SF_hydro_IA"/>
</dbReference>
<dbReference type="Gene3D" id="3.40.50.1000">
    <property type="entry name" value="HAD superfamily/HAD-like"/>
    <property type="match status" value="1"/>
</dbReference>
<evidence type="ECO:0000256" key="3">
    <source>
        <dbReference type="ARBA" id="ARBA00022842"/>
    </source>
</evidence>
<reference evidence="4 5" key="1">
    <citation type="submission" date="2018-06" db="EMBL/GenBank/DDBJ databases">
        <authorList>
            <consortium name="Pathogen Informatics"/>
            <person name="Doyle S."/>
        </authorList>
    </citation>
    <scope>NUCLEOTIDE SEQUENCE [LARGE SCALE GENOMIC DNA]</scope>
    <source>
        <strain evidence="4 5">NCTC11645</strain>
    </source>
</reference>
<dbReference type="GO" id="GO:0009231">
    <property type="term" value="P:riboflavin biosynthetic process"/>
    <property type="evidence" value="ECO:0007669"/>
    <property type="project" value="TreeGrafter"/>
</dbReference>
<proteinExistence type="predicted"/>
<dbReference type="STRING" id="673.AL542_10115"/>
<dbReference type="InterPro" id="IPR036412">
    <property type="entry name" value="HAD-like_sf"/>
</dbReference>
<dbReference type="GO" id="GO:0016787">
    <property type="term" value="F:hydrolase activity"/>
    <property type="evidence" value="ECO:0007669"/>
    <property type="project" value="UniProtKB-KW"/>
</dbReference>
<sequence length="239" mass="26440">MKFYRRWQPVSAMTFDLDDTLYDNRVVITRAEQLLLEWLAARCPKMAGFNRAQWQAMRAEVIAADASLVGFVTEIRRAQLTLAASHCGLNETEAKALADDGVAFFLHERSNFSVPSAAIDVMRKLAAHYPLVAITNGNVDCDRLGLSPLFRQVLQAGPDGAAKPDRALFAKAQSLLGEPADSILHVGDHLKADVRGAKLAGFRACWFNDTKRPLTMQRHASLLPDVEITHLSQLLMLSQ</sequence>
<dbReference type="RefSeq" id="WP_115660076.1">
    <property type="nucleotide sequence ID" value="NZ_UGHD01000002.1"/>
</dbReference>
<evidence type="ECO:0000256" key="2">
    <source>
        <dbReference type="ARBA" id="ARBA00022801"/>
    </source>
</evidence>
<dbReference type="PANTHER" id="PTHR46470">
    <property type="entry name" value="N-ACYLNEURAMINATE-9-PHOSPHATASE"/>
    <property type="match status" value="1"/>
</dbReference>
<dbReference type="InterPro" id="IPR023214">
    <property type="entry name" value="HAD_sf"/>
</dbReference>
<keyword evidence="3" id="KW-0460">Magnesium</keyword>
<keyword evidence="2 4" id="KW-0378">Hydrolase</keyword>